<dbReference type="EMBL" id="MU250531">
    <property type="protein sequence ID" value="KAG7447838.1"/>
    <property type="molecule type" value="Genomic_DNA"/>
</dbReference>
<feature type="region of interest" description="Disordered" evidence="1">
    <location>
        <begin position="125"/>
        <end position="144"/>
    </location>
</feature>
<evidence type="ECO:0000256" key="1">
    <source>
        <dbReference type="SAM" id="MobiDB-lite"/>
    </source>
</evidence>
<dbReference type="GeneID" id="66106415"/>
<evidence type="ECO:0000313" key="2">
    <source>
        <dbReference type="EMBL" id="KAG7447838.1"/>
    </source>
</evidence>
<comment type="caution">
    <text evidence="2">The sequence shown here is derived from an EMBL/GenBank/DDBJ whole genome shotgun (WGS) entry which is preliminary data.</text>
</comment>
<organism evidence="2 3">
    <name type="scientific">Guyanagaster necrorhizus</name>
    <dbReference type="NCBI Taxonomy" id="856835"/>
    <lineage>
        <taxon>Eukaryota</taxon>
        <taxon>Fungi</taxon>
        <taxon>Dikarya</taxon>
        <taxon>Basidiomycota</taxon>
        <taxon>Agaricomycotina</taxon>
        <taxon>Agaricomycetes</taxon>
        <taxon>Agaricomycetidae</taxon>
        <taxon>Agaricales</taxon>
        <taxon>Marasmiineae</taxon>
        <taxon>Physalacriaceae</taxon>
        <taxon>Guyanagaster</taxon>
    </lineage>
</organism>
<keyword evidence="3" id="KW-1185">Reference proteome</keyword>
<dbReference type="AlphaFoldDB" id="A0A9P7VUY7"/>
<name>A0A9P7VUY7_9AGAR</name>
<accession>A0A9P7VUY7</accession>
<dbReference type="RefSeq" id="XP_043041338.1">
    <property type="nucleotide sequence ID" value="XM_043184118.1"/>
</dbReference>
<evidence type="ECO:0000313" key="3">
    <source>
        <dbReference type="Proteomes" id="UP000812287"/>
    </source>
</evidence>
<dbReference type="Proteomes" id="UP000812287">
    <property type="component" value="Unassembled WGS sequence"/>
</dbReference>
<gene>
    <name evidence="2" type="ORF">BT62DRAFT_919033</name>
</gene>
<proteinExistence type="predicted"/>
<reference evidence="2" key="1">
    <citation type="submission" date="2020-11" db="EMBL/GenBank/DDBJ databases">
        <title>Adaptations for nitrogen fixation in a non-lichenized fungal sporocarp promotes dispersal by wood-feeding termites.</title>
        <authorList>
            <consortium name="DOE Joint Genome Institute"/>
            <person name="Koch R.A."/>
            <person name="Yoon G."/>
            <person name="Arayal U."/>
            <person name="Lail K."/>
            <person name="Amirebrahimi M."/>
            <person name="Labutti K."/>
            <person name="Lipzen A."/>
            <person name="Riley R."/>
            <person name="Barry K."/>
            <person name="Henrissat B."/>
            <person name="Grigoriev I.V."/>
            <person name="Herr J.R."/>
            <person name="Aime M.C."/>
        </authorList>
    </citation>
    <scope>NUCLEOTIDE SEQUENCE</scope>
    <source>
        <strain evidence="2">MCA 3950</strain>
    </source>
</reference>
<sequence length="194" mass="21332">MPWWSNVSLRLSVYRHDEVGSGKRGRTRDTGPVREPCILRGYSSSFIVAPDVEGEVDLGDRWGENVEVDFLAPIIKESSRATLSMTSGIVDGGAMLIRSRKHRRSTACRFKVSMKEEWGIFAPSEGNRKSSTLQSASSKDDSVARSRSDEEFARALLVPVVSATERAVLRSSRFIVLDAVPGTPSFTSLLGIPE</sequence>
<protein>
    <submittedName>
        <fullName evidence="2">Uncharacterized protein</fullName>
    </submittedName>
</protein>